<dbReference type="PANTHER" id="PTHR43248:SF25">
    <property type="entry name" value="AB HYDROLASE-1 DOMAIN-CONTAINING PROTEIN-RELATED"/>
    <property type="match status" value="1"/>
</dbReference>
<dbReference type="Gene3D" id="3.40.50.1820">
    <property type="entry name" value="alpha/beta hydrolase"/>
    <property type="match status" value="1"/>
</dbReference>
<dbReference type="Pfam" id="PF08386">
    <property type="entry name" value="Abhydrolase_4"/>
    <property type="match status" value="1"/>
</dbReference>
<keyword evidence="2" id="KW-0378">Hydrolase</keyword>
<dbReference type="InterPro" id="IPR029058">
    <property type="entry name" value="AB_hydrolase_fold"/>
</dbReference>
<dbReference type="GO" id="GO:0016787">
    <property type="term" value="F:hydrolase activity"/>
    <property type="evidence" value="ECO:0007669"/>
    <property type="project" value="UniProtKB-KW"/>
</dbReference>
<comment type="similarity">
    <text evidence="1">Belongs to the peptidase S33 family.</text>
</comment>
<feature type="domain" description="Peptidase S33 tripeptidyl aminopeptidase-like C-terminal" evidence="5">
    <location>
        <begin position="433"/>
        <end position="521"/>
    </location>
</feature>
<organism evidence="6 7">
    <name type="scientific">Cryphonectria parasitica (strain ATCC 38755 / EP155)</name>
    <dbReference type="NCBI Taxonomy" id="660469"/>
    <lineage>
        <taxon>Eukaryota</taxon>
        <taxon>Fungi</taxon>
        <taxon>Dikarya</taxon>
        <taxon>Ascomycota</taxon>
        <taxon>Pezizomycotina</taxon>
        <taxon>Sordariomycetes</taxon>
        <taxon>Sordariomycetidae</taxon>
        <taxon>Diaporthales</taxon>
        <taxon>Cryphonectriaceae</taxon>
        <taxon>Cryphonectria-Endothia species complex</taxon>
        <taxon>Cryphonectria</taxon>
    </lineage>
</organism>
<dbReference type="InterPro" id="IPR000073">
    <property type="entry name" value="AB_hydrolase_1"/>
</dbReference>
<sequence length="573" mass="63636">MDEKQSFLGLATTPRQHGTDVRRHPKRPSLRSPKLLLASSILVFLALFRYEGEHIAWEACGEVAGRHVECSTISVPMDQFNATNSGDKVFTIPLIRMRGKNATQNLLINPGGPGGSGLEFLFRRGEQLNTIVGEGFHLLSFDPRGVNHSTPQASCYPNQETRRALSQVKHSRVIEDSPEAYAFAQNFVQACADTMGEHGLYINTPQTAADMNSILDAVGQASLIYWGFSYGTLLGQTYAGLFPERSERVIIDGVVNQFSWYDEIVTEEFYTDTFRVFEGFFEECLNAEENCTLSTLSKSKEELMDKVLGFAENIYDEPLSVYVNSTNWGTLDYSKILYTGIFPELYKPAQWSALADRLAKLLEGNATDAFLAYGGADAWDLGGEANQFVTYNDGKSGLRNWPKGRLSALEIIKPVANSSLFAPAGTSELYQKQQWTIPKTHNYVPRLGVETAHPLLILSTTFDPICPLVSAQSAKRAFAGSEIVEVKGFGHCTVAVTSSCVAKHVRAFLYNGTVPDSHTQCEVDGPYFVKPEDQNGKSITALRDFADPEEMQIHMAQLKIARDPAWPTWTRWQ</sequence>
<proteinExistence type="inferred from homology"/>
<dbReference type="Proteomes" id="UP000803844">
    <property type="component" value="Unassembled WGS sequence"/>
</dbReference>
<gene>
    <name evidence="6" type="ORF">M406DRAFT_343440</name>
</gene>
<dbReference type="InterPro" id="IPR013595">
    <property type="entry name" value="Pept_S33_TAP-like_C"/>
</dbReference>
<dbReference type="PANTHER" id="PTHR43248">
    <property type="entry name" value="2-SUCCINYL-6-HYDROXY-2,4-CYCLOHEXADIENE-1-CARBOXYLATE SYNTHASE"/>
    <property type="match status" value="1"/>
</dbReference>
<keyword evidence="7" id="KW-1185">Reference proteome</keyword>
<dbReference type="SUPFAM" id="SSF53474">
    <property type="entry name" value="alpha/beta-Hydrolases"/>
    <property type="match status" value="1"/>
</dbReference>
<name>A0A9P5CK29_CRYP1</name>
<dbReference type="InterPro" id="IPR051601">
    <property type="entry name" value="Serine_prot/Carboxylest_S33"/>
</dbReference>
<accession>A0A9P5CK29</accession>
<evidence type="ECO:0000313" key="7">
    <source>
        <dbReference type="Proteomes" id="UP000803844"/>
    </source>
</evidence>
<dbReference type="OrthoDB" id="425534at2759"/>
<dbReference type="EMBL" id="MU032353">
    <property type="protein sequence ID" value="KAF3760325.1"/>
    <property type="molecule type" value="Genomic_DNA"/>
</dbReference>
<evidence type="ECO:0000256" key="1">
    <source>
        <dbReference type="ARBA" id="ARBA00010088"/>
    </source>
</evidence>
<evidence type="ECO:0000256" key="2">
    <source>
        <dbReference type="ARBA" id="ARBA00022801"/>
    </source>
</evidence>
<evidence type="ECO:0000256" key="3">
    <source>
        <dbReference type="SAM" id="MobiDB-lite"/>
    </source>
</evidence>
<feature type="domain" description="AB hydrolase-1" evidence="4">
    <location>
        <begin position="106"/>
        <end position="257"/>
    </location>
</feature>
<dbReference type="GeneID" id="63838996"/>
<comment type="caution">
    <text evidence="6">The sequence shown here is derived from an EMBL/GenBank/DDBJ whole genome shotgun (WGS) entry which is preliminary data.</text>
</comment>
<dbReference type="AlphaFoldDB" id="A0A9P5CK29"/>
<dbReference type="Pfam" id="PF00561">
    <property type="entry name" value="Abhydrolase_1"/>
    <property type="match status" value="1"/>
</dbReference>
<dbReference type="RefSeq" id="XP_040771304.1">
    <property type="nucleotide sequence ID" value="XM_040921867.1"/>
</dbReference>
<evidence type="ECO:0000259" key="5">
    <source>
        <dbReference type="Pfam" id="PF08386"/>
    </source>
</evidence>
<evidence type="ECO:0000259" key="4">
    <source>
        <dbReference type="Pfam" id="PF00561"/>
    </source>
</evidence>
<reference evidence="6" key="1">
    <citation type="journal article" date="2020" name="Phytopathology">
        <title>Genome sequence of the chestnut blight fungus Cryphonectria parasitica EP155: A fundamental resource for an archetypical invasive plant pathogen.</title>
        <authorList>
            <person name="Crouch J.A."/>
            <person name="Dawe A."/>
            <person name="Aerts A."/>
            <person name="Barry K."/>
            <person name="Churchill A.C.L."/>
            <person name="Grimwood J."/>
            <person name="Hillman B."/>
            <person name="Milgroom M.G."/>
            <person name="Pangilinan J."/>
            <person name="Smith M."/>
            <person name="Salamov A."/>
            <person name="Schmutz J."/>
            <person name="Yadav J."/>
            <person name="Grigoriev I.V."/>
            <person name="Nuss D."/>
        </authorList>
    </citation>
    <scope>NUCLEOTIDE SEQUENCE</scope>
    <source>
        <strain evidence="6">EP155</strain>
    </source>
</reference>
<feature type="region of interest" description="Disordered" evidence="3">
    <location>
        <begin position="1"/>
        <end position="28"/>
    </location>
</feature>
<protein>
    <submittedName>
        <fullName evidence="6">Alpha/beta-hydrolase</fullName>
    </submittedName>
</protein>
<evidence type="ECO:0000313" key="6">
    <source>
        <dbReference type="EMBL" id="KAF3760325.1"/>
    </source>
</evidence>